<comment type="caution">
    <text evidence="1">The sequence shown here is derived from an EMBL/GenBank/DDBJ whole genome shotgun (WGS) entry which is preliminary data.</text>
</comment>
<evidence type="ECO:0000313" key="2">
    <source>
        <dbReference type="Proteomes" id="UP001501725"/>
    </source>
</evidence>
<accession>A0ABP8GB80</accession>
<keyword evidence="2" id="KW-1185">Reference proteome</keyword>
<sequence>MIYRSELLFKLWAYSVSHNILTLRGSNNSDLTGENYNVEIEFYGVKYIDLPVIMHGVTIDELRSNVPRKFSEHSIGGRYKVFELQNESNSYLVASSCIIGKHNWGDECDRISNPSLVFDEIIFM</sequence>
<reference evidence="2" key="1">
    <citation type="journal article" date="2019" name="Int. J. Syst. Evol. Microbiol.">
        <title>The Global Catalogue of Microorganisms (GCM) 10K type strain sequencing project: providing services to taxonomists for standard genome sequencing and annotation.</title>
        <authorList>
            <consortium name="The Broad Institute Genomics Platform"/>
            <consortium name="The Broad Institute Genome Sequencing Center for Infectious Disease"/>
            <person name="Wu L."/>
            <person name="Ma J."/>
        </authorList>
    </citation>
    <scope>NUCLEOTIDE SEQUENCE [LARGE SCALE GENOMIC DNA]</scope>
    <source>
        <strain evidence="2">JCM 17919</strain>
    </source>
</reference>
<organism evidence="1 2">
    <name type="scientific">Flaviaesturariibacter amylovorans</name>
    <dbReference type="NCBI Taxonomy" id="1084520"/>
    <lineage>
        <taxon>Bacteria</taxon>
        <taxon>Pseudomonadati</taxon>
        <taxon>Bacteroidota</taxon>
        <taxon>Chitinophagia</taxon>
        <taxon>Chitinophagales</taxon>
        <taxon>Chitinophagaceae</taxon>
        <taxon>Flaviaestuariibacter</taxon>
    </lineage>
</organism>
<evidence type="ECO:0000313" key="1">
    <source>
        <dbReference type="EMBL" id="GAA4321083.1"/>
    </source>
</evidence>
<name>A0ABP8GB80_9BACT</name>
<dbReference type="EMBL" id="BAABGY010000002">
    <property type="protein sequence ID" value="GAA4321083.1"/>
    <property type="molecule type" value="Genomic_DNA"/>
</dbReference>
<gene>
    <name evidence="1" type="ORF">GCM10023184_06630</name>
</gene>
<protein>
    <submittedName>
        <fullName evidence="1">Uncharacterized protein</fullName>
    </submittedName>
</protein>
<dbReference type="Proteomes" id="UP001501725">
    <property type="component" value="Unassembled WGS sequence"/>
</dbReference>
<proteinExistence type="predicted"/>